<name>A0A9Q2XP83_9PSED</name>
<proteinExistence type="predicted"/>
<dbReference type="AlphaFoldDB" id="A0A9Q2XP83"/>
<protein>
    <submittedName>
        <fullName evidence="2">Uncharacterized protein</fullName>
    </submittedName>
</protein>
<feature type="transmembrane region" description="Helical" evidence="1">
    <location>
        <begin position="6"/>
        <end position="29"/>
    </location>
</feature>
<comment type="caution">
    <text evidence="2">The sequence shown here is derived from an EMBL/GenBank/DDBJ whole genome shotgun (WGS) entry which is preliminary data.</text>
</comment>
<gene>
    <name evidence="2" type="ORF">KUO17_23435</name>
</gene>
<reference evidence="2" key="2">
    <citation type="journal article" date="2023" name="Plant Pathol.">
        <title>Dismantling and reorganizing Pseudomonas marginalis sensu#lato.</title>
        <authorList>
            <person name="Sawada H."/>
            <person name="Fujikawa T."/>
            <person name="Satou M."/>
        </authorList>
    </citation>
    <scope>NUCLEOTIDE SEQUENCE</scope>
    <source>
        <strain evidence="2">MAFF 301350</strain>
    </source>
</reference>
<keyword evidence="1" id="KW-1133">Transmembrane helix</keyword>
<keyword evidence="1" id="KW-0472">Membrane</keyword>
<keyword evidence="1" id="KW-0812">Transmembrane</keyword>
<dbReference type="RefSeq" id="WP_217977962.1">
    <property type="nucleotide sequence ID" value="NZ_JAHTBI010000102.1"/>
</dbReference>
<organism evidence="2 3">
    <name type="scientific">Pseudomonas aegrilactucae</name>
    <dbReference type="NCBI Taxonomy" id="2854028"/>
    <lineage>
        <taxon>Bacteria</taxon>
        <taxon>Pseudomonadati</taxon>
        <taxon>Pseudomonadota</taxon>
        <taxon>Gammaproteobacteria</taxon>
        <taxon>Pseudomonadales</taxon>
        <taxon>Pseudomonadaceae</taxon>
        <taxon>Pseudomonas</taxon>
    </lineage>
</organism>
<evidence type="ECO:0000313" key="3">
    <source>
        <dbReference type="Proteomes" id="UP001106592"/>
    </source>
</evidence>
<dbReference type="EMBL" id="JAHTBI010000102">
    <property type="protein sequence ID" value="MBV6289945.1"/>
    <property type="molecule type" value="Genomic_DNA"/>
</dbReference>
<reference evidence="2" key="1">
    <citation type="journal article" date="2022" name="Int. J. Syst. Evol. Microbiol.">
        <title>Pseudomonas aegrilactucae sp. nov. and Pseudomonas morbosilactucae sp. nov., pathogens causing bacterial rot of lettuce in Japan.</title>
        <authorList>
            <person name="Sawada H."/>
            <person name="Fujikawa T."/>
            <person name="Satou M."/>
        </authorList>
    </citation>
    <scope>NUCLEOTIDE SEQUENCE</scope>
    <source>
        <strain evidence="2">MAFF 301350</strain>
    </source>
</reference>
<dbReference type="Proteomes" id="UP001106592">
    <property type="component" value="Unassembled WGS sequence"/>
</dbReference>
<keyword evidence="3" id="KW-1185">Reference proteome</keyword>
<accession>A0A9Q2XP83</accession>
<sequence length="158" mass="16933">MSVVNMPTIVGSGTFLAGVVVYGLVMLFAPVPTLPEGTPDGLYVQLAEHDARYYALSFYKKQEGERLEQKKSGTYSNIQVLDAMPGVQSLVVEFADARACYGATATLSVGQGVASLAQLQRNPSCELPEWLVEGASFKILPAPRDEDEEPTTATTEAS</sequence>
<evidence type="ECO:0000256" key="1">
    <source>
        <dbReference type="SAM" id="Phobius"/>
    </source>
</evidence>
<evidence type="ECO:0000313" key="2">
    <source>
        <dbReference type="EMBL" id="MBV6289945.1"/>
    </source>
</evidence>